<dbReference type="InterPro" id="IPR022818">
    <property type="entry name" value="PSI_Ycf3_assembly"/>
</dbReference>
<keyword evidence="8" id="KW-0934">Plastid</keyword>
<evidence type="ECO:0000256" key="2">
    <source>
        <dbReference type="ARBA" id="ARBA00022531"/>
    </source>
</evidence>
<evidence type="ECO:0000256" key="7">
    <source>
        <dbReference type="PROSITE-ProRule" id="PRU00339"/>
    </source>
</evidence>
<evidence type="ECO:0000256" key="1">
    <source>
        <dbReference type="ARBA" id="ARBA00004170"/>
    </source>
</evidence>
<dbReference type="GO" id="GO:0015979">
    <property type="term" value="P:photosynthesis"/>
    <property type="evidence" value="ECO:0007669"/>
    <property type="project" value="UniProtKB-UniRule"/>
</dbReference>
<keyword evidence="8" id="KW-0150">Chloroplast</keyword>
<geneLocation type="chloroplast" evidence="8"/>
<dbReference type="PANTHER" id="PTHR44943:SF8">
    <property type="entry name" value="TPR REPEAT-CONTAINING PROTEIN MJ0263"/>
    <property type="match status" value="1"/>
</dbReference>
<keyword evidence="5 6" id="KW-0472">Membrane</keyword>
<dbReference type="PROSITE" id="PS50293">
    <property type="entry name" value="TPR_REGION"/>
    <property type="match status" value="1"/>
</dbReference>
<sequence length="168" mass="19283">MGNFIDKTFTVIADILLKVLPASKKEKEAFSYYRAGMAAQGKGRYSEALENYYEALVLEEDPYDRSYTLYNIGLIYGNTGRFTQALEFYHQALGLNPNLPQALYNIGVIYHMQATRAESFSEEEYFELAEKLFDKAAEYWGQALKLAPDNYPGIRNWLKITGRLDESK</sequence>
<keyword evidence="3 6" id="KW-0677">Repeat</keyword>
<name>A0A2U9NNH1_9STRA</name>
<organism evidence="8">
    <name type="scientific">Licmophora sp</name>
    <dbReference type="NCBI Taxonomy" id="2115823"/>
    <lineage>
        <taxon>Eukaryota</taxon>
        <taxon>Sar</taxon>
        <taxon>Stramenopiles</taxon>
        <taxon>Ochrophyta</taxon>
        <taxon>Bacillariophyta</taxon>
        <taxon>Fragilariophyceae</taxon>
        <taxon>Fragilariophycidae</taxon>
        <taxon>Licmophorales</taxon>
        <taxon>Licmophoraceae</taxon>
        <taxon>Licmophora</taxon>
    </lineage>
</organism>
<keyword evidence="6" id="KW-0793">Thylakoid</keyword>
<reference evidence="8" key="1">
    <citation type="journal article" date="2018" name="Adv. Bot. Res.">
        <title>Evolution of the Plastid Genomes in Diatoms.</title>
        <authorList>
            <person name="Yu M."/>
            <person name="Ashworth M.P."/>
            <person name="Hajrah N.H."/>
            <person name="Khiyami M.A."/>
            <person name="Sabir M.J."/>
            <person name="Alhebshi A.M."/>
            <person name="Al-Malki A.L."/>
            <person name="Sabir J.S.M."/>
            <person name="Theriot E.C."/>
            <person name="Jansen R.K."/>
        </authorList>
    </citation>
    <scope>NUCLEOTIDE SEQUENCE</scope>
</reference>
<comment type="function">
    <text evidence="6">Seems to be required for the assembly of the photosystem I complex.</text>
</comment>
<accession>A0A2U9NNH1</accession>
<dbReference type="EMBL" id="MG755795">
    <property type="protein sequence ID" value="AWT38671.1"/>
    <property type="molecule type" value="Genomic_DNA"/>
</dbReference>
<proteinExistence type="inferred from homology"/>
<dbReference type="AlphaFoldDB" id="A0A2U9NNH1"/>
<dbReference type="SMART" id="SM00028">
    <property type="entry name" value="TPR"/>
    <property type="match status" value="3"/>
</dbReference>
<dbReference type="Gene3D" id="1.25.40.10">
    <property type="entry name" value="Tetratricopeptide repeat domain"/>
    <property type="match status" value="1"/>
</dbReference>
<keyword evidence="4 6" id="KW-0802">TPR repeat</keyword>
<dbReference type="Pfam" id="PF00515">
    <property type="entry name" value="TPR_1"/>
    <property type="match status" value="1"/>
</dbReference>
<dbReference type="PROSITE" id="PS50005">
    <property type="entry name" value="TPR"/>
    <property type="match status" value="2"/>
</dbReference>
<dbReference type="NCBIfam" id="NF002725">
    <property type="entry name" value="PRK02603.1"/>
    <property type="match status" value="1"/>
</dbReference>
<dbReference type="InterPro" id="IPR019734">
    <property type="entry name" value="TPR_rpt"/>
</dbReference>
<evidence type="ECO:0000313" key="8">
    <source>
        <dbReference type="EMBL" id="AWT38671.1"/>
    </source>
</evidence>
<feature type="repeat" description="TPR" evidence="7">
    <location>
        <begin position="66"/>
        <end position="99"/>
    </location>
</feature>
<dbReference type="Pfam" id="PF13181">
    <property type="entry name" value="TPR_8"/>
    <property type="match status" value="1"/>
</dbReference>
<dbReference type="PANTHER" id="PTHR44943">
    <property type="entry name" value="CELLULOSE SYNTHASE OPERON PROTEIN C"/>
    <property type="match status" value="1"/>
</dbReference>
<feature type="repeat" description="TPR 1" evidence="6">
    <location>
        <begin position="29"/>
        <end position="62"/>
    </location>
</feature>
<feature type="repeat" description="TPR 2" evidence="6">
    <location>
        <begin position="66"/>
        <end position="99"/>
    </location>
</feature>
<feature type="repeat" description="TPR" evidence="7">
    <location>
        <begin position="29"/>
        <end position="62"/>
    </location>
</feature>
<evidence type="ECO:0000256" key="6">
    <source>
        <dbReference type="HAMAP-Rule" id="MF_00439"/>
    </source>
</evidence>
<comment type="caution">
    <text evidence="6">Lacks conserved residue(s) required for the propagation of feature annotation.</text>
</comment>
<gene>
    <name evidence="6 8" type="primary">ycf3</name>
</gene>
<keyword evidence="2 6" id="KW-0602">Photosynthesis</keyword>
<dbReference type="InterPro" id="IPR051685">
    <property type="entry name" value="Ycf3/AcsC/BcsC/TPR_MFPF"/>
</dbReference>
<comment type="similarity">
    <text evidence="6">Belongs to the Ycf3 family.</text>
</comment>
<evidence type="ECO:0000256" key="4">
    <source>
        <dbReference type="ARBA" id="ARBA00022803"/>
    </source>
</evidence>
<dbReference type="InterPro" id="IPR011990">
    <property type="entry name" value="TPR-like_helical_dom_sf"/>
</dbReference>
<evidence type="ECO:0000256" key="5">
    <source>
        <dbReference type="ARBA" id="ARBA00023136"/>
    </source>
</evidence>
<evidence type="ECO:0000256" key="3">
    <source>
        <dbReference type="ARBA" id="ARBA00022737"/>
    </source>
</evidence>
<dbReference type="GO" id="GO:0009535">
    <property type="term" value="C:chloroplast thylakoid membrane"/>
    <property type="evidence" value="ECO:0007669"/>
    <property type="project" value="UniProtKB-SubCell"/>
</dbReference>
<protein>
    <recommendedName>
        <fullName evidence="6">Photosystem I assembly protein Ycf3</fullName>
    </recommendedName>
</protein>
<dbReference type="SUPFAM" id="SSF48452">
    <property type="entry name" value="TPR-like"/>
    <property type="match status" value="1"/>
</dbReference>
<dbReference type="HAMAP" id="MF_00439">
    <property type="entry name" value="Ycf3"/>
    <property type="match status" value="1"/>
</dbReference>
<comment type="subcellular location">
    <subcellularLocation>
        <location evidence="1">Membrane</location>
        <topology evidence="1">Peripheral membrane protein</topology>
    </subcellularLocation>
    <subcellularLocation>
        <location evidence="6">Plastid</location>
        <location evidence="6">Chloroplast thylakoid membrane</location>
        <topology evidence="6">Peripheral membrane protein</topology>
    </subcellularLocation>
</comment>